<keyword evidence="3" id="KW-1185">Reference proteome</keyword>
<dbReference type="EMBL" id="CP086715">
    <property type="protein sequence ID" value="WOO78929.1"/>
    <property type="molecule type" value="Genomic_DNA"/>
</dbReference>
<gene>
    <name evidence="2" type="ORF">LOC62_02G002467</name>
</gene>
<dbReference type="Proteomes" id="UP000827549">
    <property type="component" value="Chromosome 2"/>
</dbReference>
<feature type="region of interest" description="Disordered" evidence="1">
    <location>
        <begin position="589"/>
        <end position="623"/>
    </location>
</feature>
<evidence type="ECO:0000256" key="1">
    <source>
        <dbReference type="SAM" id="MobiDB-lite"/>
    </source>
</evidence>
<name>A0AAF1BJY3_9TREE</name>
<evidence type="ECO:0000313" key="3">
    <source>
        <dbReference type="Proteomes" id="UP000827549"/>
    </source>
</evidence>
<feature type="compositionally biased region" description="Pro residues" evidence="1">
    <location>
        <begin position="38"/>
        <end position="49"/>
    </location>
</feature>
<feature type="region of interest" description="Disordered" evidence="1">
    <location>
        <begin position="104"/>
        <end position="125"/>
    </location>
</feature>
<proteinExistence type="predicted"/>
<feature type="region of interest" description="Disordered" evidence="1">
    <location>
        <begin position="1"/>
        <end position="51"/>
    </location>
</feature>
<reference evidence="2" key="1">
    <citation type="submission" date="2023-10" db="EMBL/GenBank/DDBJ databases">
        <authorList>
            <person name="Noh H."/>
        </authorList>
    </citation>
    <scope>NUCLEOTIDE SEQUENCE</scope>
    <source>
        <strain evidence="2">DUCC4014</strain>
    </source>
</reference>
<protein>
    <submittedName>
        <fullName evidence="2">Uncharacterized protein</fullName>
    </submittedName>
</protein>
<dbReference type="RefSeq" id="XP_062624961.1">
    <property type="nucleotide sequence ID" value="XM_062768977.1"/>
</dbReference>
<feature type="compositionally biased region" description="Basic residues" evidence="1">
    <location>
        <begin position="755"/>
        <end position="771"/>
    </location>
</feature>
<feature type="compositionally biased region" description="Pro residues" evidence="1">
    <location>
        <begin position="679"/>
        <end position="690"/>
    </location>
</feature>
<organism evidence="2 3">
    <name type="scientific">Vanrija pseudolonga</name>
    <dbReference type="NCBI Taxonomy" id="143232"/>
    <lineage>
        <taxon>Eukaryota</taxon>
        <taxon>Fungi</taxon>
        <taxon>Dikarya</taxon>
        <taxon>Basidiomycota</taxon>
        <taxon>Agaricomycotina</taxon>
        <taxon>Tremellomycetes</taxon>
        <taxon>Trichosporonales</taxon>
        <taxon>Trichosporonaceae</taxon>
        <taxon>Vanrija</taxon>
    </lineage>
</organism>
<feature type="compositionally biased region" description="Basic and acidic residues" evidence="1">
    <location>
        <begin position="696"/>
        <end position="711"/>
    </location>
</feature>
<evidence type="ECO:0000313" key="2">
    <source>
        <dbReference type="EMBL" id="WOO78929.1"/>
    </source>
</evidence>
<dbReference type="AlphaFoldDB" id="A0AAF1BJY3"/>
<accession>A0AAF1BJY3</accession>
<dbReference type="GeneID" id="87805715"/>
<sequence length="779" mass="84195">MATPVRRYPASLSHNASGPSRPPRPSSQPQSSIDDEVPAPPDQLPPVQPLPELASLELLLQQAGYKETRVFTPENERVRRRLKHDFDEDSAAELAHLYSSMGLDPRGPMQVQHLTKPGPYRSSSSVLRSVVLQDASSAINEKRRDIDPAADASPEAAQSWWSSTLLGRAAQTVGKGIASMSPPNDQGSLEASTVGLGLARGGQFVRKTKSNWELGLPHSVSPPQQEDIPPRRVETLQFSKKEELPPVAPRSRVPTAFADPPPSIAALFSPPEENVAQFEDNMFDDDAFGFSPLPSDYEAQEDEDMYAGYDVDDFDGYESSSTLSASPPIAAPCAEVERPMVDLVSPATTFDDETLADPDEILQAEREAAAIGKRILAATVEYDDDDSDEEVDLFPPPRAPVFTAPAPAVVRSQIPIVEIEPPSPPRDIASERIAQAMAEILSDPPAPQAVVEPVVVERSAKLRAAQSTPALGRASGQRSAISSRRPPFRITPVAVAAPTLQRRSPVICDSVSNDAEDLPPLPPAPAAPIQSNFSSIALRARKSLTALRAAFWAEPVPALEPTAAVDDEIPRNTATPILTPRLDWQMQGSHFAGWNSDSDKPKHSTTDSTDSTGTVRELGDPFADQHVEIDYTKSFFYKPETPPRPNDNGGSSSSGGYRAGQPRKQRSVKSLRAALLIPVAPPPPVPPLPPAYRKSGGRDGTRTPPRDINRHLVEPPVIAIHSPGAWEEGRPARQLILEGEEWDGHDVVANWGSGVRRRSGKGKSKRSKASKSRLSNQVA</sequence>
<feature type="region of interest" description="Disordered" evidence="1">
    <location>
        <begin position="750"/>
        <end position="779"/>
    </location>
</feature>
<feature type="region of interest" description="Disordered" evidence="1">
    <location>
        <begin position="635"/>
        <end position="711"/>
    </location>
</feature>